<evidence type="ECO:0000256" key="1">
    <source>
        <dbReference type="SAM" id="MobiDB-lite"/>
    </source>
</evidence>
<proteinExistence type="predicted"/>
<gene>
    <name evidence="2" type="ORF">B0T15DRAFT_491313</name>
</gene>
<accession>A0AAJ0GZ43</accession>
<sequence length="523" mass="54350">MIDPEYPRECAPTWLAANGGRPNAIHCEDGSCYDFEEYNSCLEDGDPNKVMTDNGMYLPKHKDKNGQQLYLQIAIYGAKNGANGYVGLQLPCKDGDPTPHPKAPRCQTVLRRLGISWCTEELIQAEHERRIKEAGGSGAAGPSHGGHAGGGRGRGGPGDAPGGAPGGGGGGGSSDAAGATGGGTTGSHGFQGPRGGSNAAYFSGAGGMSQAHGTTGHHYGYGDSYTSNLLASGMSGLSIGAGKPSAGAPKQTVSGLSKGQPSTNNVFTAFQDIGQGEVDSHGNPVYDGIVFDKKGKPTTRRVSVNIYGMAIDQRQYFCFNSDGNPFDKPPEVSEKDPDPARASKLYKLAKALYTGKMAAASTLRDHHDNSTTNRPSTAGSGGSGGEYTTRPGSRTGTTGISASYGYASVPRTAAYGQHSGAHYDAVPGAPSSRPSSRDGGPSQTAAQKGPSPPSKVKLDDPNSKSKSKSIFTVHGIDRGKPYIKGVKGDKDNQHYELSYSDKNRQFYISTGPSRKDRVYVTAA</sequence>
<feature type="region of interest" description="Disordered" evidence="1">
    <location>
        <begin position="241"/>
        <end position="261"/>
    </location>
</feature>
<feature type="compositionally biased region" description="Polar residues" evidence="1">
    <location>
        <begin position="251"/>
        <end position="261"/>
    </location>
</feature>
<dbReference type="Proteomes" id="UP001273166">
    <property type="component" value="Unassembled WGS sequence"/>
</dbReference>
<feature type="compositionally biased region" description="Gly residues" evidence="1">
    <location>
        <begin position="135"/>
        <end position="186"/>
    </location>
</feature>
<feature type="region of interest" description="Disordered" evidence="1">
    <location>
        <begin position="420"/>
        <end position="489"/>
    </location>
</feature>
<comment type="caution">
    <text evidence="2">The sequence shown here is derived from an EMBL/GenBank/DDBJ whole genome shotgun (WGS) entry which is preliminary data.</text>
</comment>
<feature type="compositionally biased region" description="Low complexity" evidence="1">
    <location>
        <begin position="427"/>
        <end position="442"/>
    </location>
</feature>
<feature type="compositionally biased region" description="Basic and acidic residues" evidence="1">
    <location>
        <begin position="475"/>
        <end position="489"/>
    </location>
</feature>
<organism evidence="2 3">
    <name type="scientific">Chaetomium strumarium</name>
    <dbReference type="NCBI Taxonomy" id="1170767"/>
    <lineage>
        <taxon>Eukaryota</taxon>
        <taxon>Fungi</taxon>
        <taxon>Dikarya</taxon>
        <taxon>Ascomycota</taxon>
        <taxon>Pezizomycotina</taxon>
        <taxon>Sordariomycetes</taxon>
        <taxon>Sordariomycetidae</taxon>
        <taxon>Sordariales</taxon>
        <taxon>Chaetomiaceae</taxon>
        <taxon>Chaetomium</taxon>
    </lineage>
</organism>
<dbReference type="RefSeq" id="XP_062724537.1">
    <property type="nucleotide sequence ID" value="XM_062866764.1"/>
</dbReference>
<reference evidence="2" key="1">
    <citation type="journal article" date="2023" name="Mol. Phylogenet. Evol.">
        <title>Genome-scale phylogeny and comparative genomics of the fungal order Sordariales.</title>
        <authorList>
            <person name="Hensen N."/>
            <person name="Bonometti L."/>
            <person name="Westerberg I."/>
            <person name="Brannstrom I.O."/>
            <person name="Guillou S."/>
            <person name="Cros-Aarteil S."/>
            <person name="Calhoun S."/>
            <person name="Haridas S."/>
            <person name="Kuo A."/>
            <person name="Mondo S."/>
            <person name="Pangilinan J."/>
            <person name="Riley R."/>
            <person name="LaButti K."/>
            <person name="Andreopoulos B."/>
            <person name="Lipzen A."/>
            <person name="Chen C."/>
            <person name="Yan M."/>
            <person name="Daum C."/>
            <person name="Ng V."/>
            <person name="Clum A."/>
            <person name="Steindorff A."/>
            <person name="Ohm R.A."/>
            <person name="Martin F."/>
            <person name="Silar P."/>
            <person name="Natvig D.O."/>
            <person name="Lalanne C."/>
            <person name="Gautier V."/>
            <person name="Ament-Velasquez S.L."/>
            <person name="Kruys A."/>
            <person name="Hutchinson M.I."/>
            <person name="Powell A.J."/>
            <person name="Barry K."/>
            <person name="Miller A.N."/>
            <person name="Grigoriev I.V."/>
            <person name="Debuchy R."/>
            <person name="Gladieux P."/>
            <person name="Hiltunen Thoren M."/>
            <person name="Johannesson H."/>
        </authorList>
    </citation>
    <scope>NUCLEOTIDE SEQUENCE</scope>
    <source>
        <strain evidence="2">CBS 333.67</strain>
    </source>
</reference>
<dbReference type="EMBL" id="JAUDZG010000002">
    <property type="protein sequence ID" value="KAK3308757.1"/>
    <property type="molecule type" value="Genomic_DNA"/>
</dbReference>
<feature type="compositionally biased region" description="Low complexity" evidence="1">
    <location>
        <begin position="388"/>
        <end position="398"/>
    </location>
</feature>
<dbReference type="AlphaFoldDB" id="A0AAJ0GZ43"/>
<dbReference type="GeneID" id="87885593"/>
<evidence type="ECO:0000313" key="2">
    <source>
        <dbReference type="EMBL" id="KAK3308757.1"/>
    </source>
</evidence>
<feature type="region of interest" description="Disordered" evidence="1">
    <location>
        <begin position="132"/>
        <end position="197"/>
    </location>
</feature>
<feature type="region of interest" description="Disordered" evidence="1">
    <location>
        <begin position="362"/>
        <end position="398"/>
    </location>
</feature>
<evidence type="ECO:0000313" key="3">
    <source>
        <dbReference type="Proteomes" id="UP001273166"/>
    </source>
</evidence>
<reference evidence="2" key="2">
    <citation type="submission" date="2023-06" db="EMBL/GenBank/DDBJ databases">
        <authorList>
            <consortium name="Lawrence Berkeley National Laboratory"/>
            <person name="Mondo S.J."/>
            <person name="Hensen N."/>
            <person name="Bonometti L."/>
            <person name="Westerberg I."/>
            <person name="Brannstrom I.O."/>
            <person name="Guillou S."/>
            <person name="Cros-Aarteil S."/>
            <person name="Calhoun S."/>
            <person name="Haridas S."/>
            <person name="Kuo A."/>
            <person name="Pangilinan J."/>
            <person name="Riley R."/>
            <person name="Labutti K."/>
            <person name="Andreopoulos B."/>
            <person name="Lipzen A."/>
            <person name="Chen C."/>
            <person name="Yanf M."/>
            <person name="Daum C."/>
            <person name="Ng V."/>
            <person name="Clum A."/>
            <person name="Steindorff A."/>
            <person name="Ohm R."/>
            <person name="Martin F."/>
            <person name="Silar P."/>
            <person name="Natvig D."/>
            <person name="Lalanne C."/>
            <person name="Gautier V."/>
            <person name="Ament-Velasquez S.L."/>
            <person name="Kruys A."/>
            <person name="Hutchinson M.I."/>
            <person name="Powell A.J."/>
            <person name="Barry K."/>
            <person name="Miller A.N."/>
            <person name="Grigoriev I.V."/>
            <person name="Debuchy R."/>
            <person name="Gladieux P."/>
            <person name="Thoren M.H."/>
            <person name="Johannesson H."/>
        </authorList>
    </citation>
    <scope>NUCLEOTIDE SEQUENCE</scope>
    <source>
        <strain evidence="2">CBS 333.67</strain>
    </source>
</reference>
<protein>
    <submittedName>
        <fullName evidence="2">Uncharacterized protein</fullName>
    </submittedName>
</protein>
<keyword evidence="3" id="KW-1185">Reference proteome</keyword>
<name>A0AAJ0GZ43_9PEZI</name>